<reference evidence="2 3" key="1">
    <citation type="submission" date="2022-02" db="EMBL/GenBank/DDBJ databases">
        <authorList>
            <person name="Min J."/>
        </authorList>
    </citation>
    <scope>NUCLEOTIDE SEQUENCE [LARGE SCALE GENOMIC DNA]</scope>
    <source>
        <strain evidence="2 3">GR10-1</strain>
    </source>
</reference>
<name>A0ABS9SJ45_9BACT</name>
<dbReference type="Proteomes" id="UP001202248">
    <property type="component" value="Unassembled WGS sequence"/>
</dbReference>
<dbReference type="SUPFAM" id="SSF100879">
    <property type="entry name" value="Lesion bypass DNA polymerase (Y-family), little finger domain"/>
    <property type="match status" value="1"/>
</dbReference>
<dbReference type="InterPro" id="IPR036775">
    <property type="entry name" value="DNA_pol_Y-fam_lit_finger_sf"/>
</dbReference>
<evidence type="ECO:0000313" key="2">
    <source>
        <dbReference type="EMBL" id="MCH5598379.1"/>
    </source>
</evidence>
<sequence length="57" mass="6896">MLRELETLVTRLWERLQRSGLKGRTVTVKFKFHDFAICRRSISLPELIMIRISYCKR</sequence>
<comment type="caution">
    <text evidence="2">The sequence shown here is derived from an EMBL/GenBank/DDBJ whole genome shotgun (WGS) entry which is preliminary data.</text>
</comment>
<keyword evidence="3" id="KW-1185">Reference proteome</keyword>
<dbReference type="Gene3D" id="3.30.1490.100">
    <property type="entry name" value="DNA polymerase, Y-family, little finger domain"/>
    <property type="match status" value="1"/>
</dbReference>
<proteinExistence type="predicted"/>
<accession>A0ABS9SJ45</accession>
<evidence type="ECO:0000313" key="3">
    <source>
        <dbReference type="Proteomes" id="UP001202248"/>
    </source>
</evidence>
<dbReference type="RefSeq" id="WP_240828752.1">
    <property type="nucleotide sequence ID" value="NZ_JAKWBL010000001.1"/>
</dbReference>
<organism evidence="2 3">
    <name type="scientific">Niabella ginsengisoli</name>
    <dbReference type="NCBI Taxonomy" id="522298"/>
    <lineage>
        <taxon>Bacteria</taxon>
        <taxon>Pseudomonadati</taxon>
        <taxon>Bacteroidota</taxon>
        <taxon>Chitinophagia</taxon>
        <taxon>Chitinophagales</taxon>
        <taxon>Chitinophagaceae</taxon>
        <taxon>Niabella</taxon>
    </lineage>
</organism>
<evidence type="ECO:0000259" key="1">
    <source>
        <dbReference type="Pfam" id="PF11799"/>
    </source>
</evidence>
<gene>
    <name evidence="2" type="ORF">MKP09_10885</name>
</gene>
<dbReference type="InterPro" id="IPR017961">
    <property type="entry name" value="DNA_pol_Y-fam_little_finger"/>
</dbReference>
<feature type="domain" description="DNA polymerase Y-family little finger" evidence="1">
    <location>
        <begin position="3"/>
        <end position="46"/>
    </location>
</feature>
<dbReference type="Pfam" id="PF11799">
    <property type="entry name" value="IMS_C"/>
    <property type="match status" value="1"/>
</dbReference>
<protein>
    <recommendedName>
        <fullName evidence="1">DNA polymerase Y-family little finger domain-containing protein</fullName>
    </recommendedName>
</protein>
<dbReference type="EMBL" id="JAKWBL010000001">
    <property type="protein sequence ID" value="MCH5598379.1"/>
    <property type="molecule type" value="Genomic_DNA"/>
</dbReference>